<dbReference type="InterPro" id="IPR012910">
    <property type="entry name" value="Plug_dom"/>
</dbReference>
<proteinExistence type="predicted"/>
<evidence type="ECO:0000259" key="1">
    <source>
        <dbReference type="Pfam" id="PF07715"/>
    </source>
</evidence>
<dbReference type="AlphaFoldDB" id="A0A382NDH6"/>
<sequence length="144" mass="15049">MFGWLILTVLFFMGSNSTAAQIATDTTQVADTVLSPEGIETAEQDSISADTIYYNLPDLKHRVPSGFGTGIWTWSREDIMVSGANTLSELVALVPGVIELLGGDYGTPAAVSAFGVGAGGVRITRDGFEVLPVEGGGPDLQRVG</sequence>
<accession>A0A382NDH6</accession>
<gene>
    <name evidence="2" type="ORF">METZ01_LOCUS311229</name>
</gene>
<dbReference type="SUPFAM" id="SSF56935">
    <property type="entry name" value="Porins"/>
    <property type="match status" value="1"/>
</dbReference>
<reference evidence="2" key="1">
    <citation type="submission" date="2018-05" db="EMBL/GenBank/DDBJ databases">
        <authorList>
            <person name="Lanie J.A."/>
            <person name="Ng W.-L."/>
            <person name="Kazmierczak K.M."/>
            <person name="Andrzejewski T.M."/>
            <person name="Davidsen T.M."/>
            <person name="Wayne K.J."/>
            <person name="Tettelin H."/>
            <person name="Glass J.I."/>
            <person name="Rusch D."/>
            <person name="Podicherti R."/>
            <person name="Tsui H.-C.T."/>
            <person name="Winkler M.E."/>
        </authorList>
    </citation>
    <scope>NUCLEOTIDE SEQUENCE</scope>
</reference>
<evidence type="ECO:0000313" key="2">
    <source>
        <dbReference type="EMBL" id="SVC58375.1"/>
    </source>
</evidence>
<name>A0A382NDH6_9ZZZZ</name>
<feature type="non-terminal residue" evidence="2">
    <location>
        <position position="144"/>
    </location>
</feature>
<feature type="domain" description="TonB-dependent receptor plug" evidence="1">
    <location>
        <begin position="72"/>
        <end position="141"/>
    </location>
</feature>
<dbReference type="EMBL" id="UINC01099251">
    <property type="protein sequence ID" value="SVC58375.1"/>
    <property type="molecule type" value="Genomic_DNA"/>
</dbReference>
<dbReference type="Pfam" id="PF07715">
    <property type="entry name" value="Plug"/>
    <property type="match status" value="1"/>
</dbReference>
<protein>
    <recommendedName>
        <fullName evidence="1">TonB-dependent receptor plug domain-containing protein</fullName>
    </recommendedName>
</protein>
<organism evidence="2">
    <name type="scientific">marine metagenome</name>
    <dbReference type="NCBI Taxonomy" id="408172"/>
    <lineage>
        <taxon>unclassified sequences</taxon>
        <taxon>metagenomes</taxon>
        <taxon>ecological metagenomes</taxon>
    </lineage>
</organism>